<name>A0ABR3S6R6_9PLEO</name>
<dbReference type="EMBL" id="JAKJXO020000001">
    <property type="protein sequence ID" value="KAL1612401.1"/>
    <property type="molecule type" value="Genomic_DNA"/>
</dbReference>
<keyword evidence="4" id="KW-1133">Transmembrane helix</keyword>
<evidence type="ECO:0000313" key="6">
    <source>
        <dbReference type="EMBL" id="KAL1612401.1"/>
    </source>
</evidence>
<dbReference type="PANTHER" id="PTHR12428">
    <property type="entry name" value="OXA1"/>
    <property type="match status" value="1"/>
</dbReference>
<evidence type="ECO:0000313" key="7">
    <source>
        <dbReference type="Proteomes" id="UP001521785"/>
    </source>
</evidence>
<sequence>MLPSRILRPSGRQVLFRAPIVPPTPFHNPRARAFHATTPRKDAAVDALLYLPHEMISLIHTYVPWYATLPLAAFIIRGLLVTTAGSYANALTARYIGTHPVRQALAYQKSRELMLRGGYSNPKQARTAVSKAVKKEISALDRRWNCTIWGQASWTIAQIPIFFIMAEVIRQMCGTRDGLLGMGLSAFGLKSRTEMVHGVALDPNPWFQPSLADEGMLWFPDLLAADPFLPFCVSALMFTNVYMSKQGLSTDPDAAPTFSKMLRRVLMGASLLVGPLCQDLPAALMLYWAGSTSSVILWNFWLDWRHPAPRSFMACKRPLTILGAPTSNAKMAAGLRLPMARAKTVIPQMQGKRRHRI</sequence>
<proteinExistence type="inferred from homology"/>
<reference evidence="6 7" key="1">
    <citation type="submission" date="2024-02" db="EMBL/GenBank/DDBJ databases">
        <title>De novo assembly and annotation of 12 fungi associated with fruit tree decline syndrome in Ontario, Canada.</title>
        <authorList>
            <person name="Sulman M."/>
            <person name="Ellouze W."/>
            <person name="Ilyukhin E."/>
        </authorList>
    </citation>
    <scope>NUCLEOTIDE SEQUENCE [LARGE SCALE GENOMIC DNA]</scope>
    <source>
        <strain evidence="6 7">M42-189</strain>
    </source>
</reference>
<comment type="subcellular location">
    <subcellularLocation>
        <location evidence="1">Membrane</location>
        <topology evidence="1">Multi-pass membrane protein</topology>
    </subcellularLocation>
</comment>
<accession>A0ABR3S6R6</accession>
<keyword evidence="7" id="KW-1185">Reference proteome</keyword>
<gene>
    <name evidence="6" type="ORF">SLS60_000627</name>
</gene>
<evidence type="ECO:0000256" key="5">
    <source>
        <dbReference type="ARBA" id="ARBA00023136"/>
    </source>
</evidence>
<evidence type="ECO:0000256" key="1">
    <source>
        <dbReference type="ARBA" id="ARBA00004141"/>
    </source>
</evidence>
<evidence type="ECO:0000256" key="3">
    <source>
        <dbReference type="ARBA" id="ARBA00022692"/>
    </source>
</evidence>
<organism evidence="6 7">
    <name type="scientific">Paraconiothyrium brasiliense</name>
    <dbReference type="NCBI Taxonomy" id="300254"/>
    <lineage>
        <taxon>Eukaryota</taxon>
        <taxon>Fungi</taxon>
        <taxon>Dikarya</taxon>
        <taxon>Ascomycota</taxon>
        <taxon>Pezizomycotina</taxon>
        <taxon>Dothideomycetes</taxon>
        <taxon>Pleosporomycetidae</taxon>
        <taxon>Pleosporales</taxon>
        <taxon>Massarineae</taxon>
        <taxon>Didymosphaeriaceae</taxon>
        <taxon>Paraconiothyrium</taxon>
    </lineage>
</organism>
<evidence type="ECO:0000256" key="2">
    <source>
        <dbReference type="ARBA" id="ARBA00009877"/>
    </source>
</evidence>
<keyword evidence="3" id="KW-0812">Transmembrane</keyword>
<comment type="similarity">
    <text evidence="2">Belongs to the OXA1/ALB3/YidC family.</text>
</comment>
<dbReference type="Proteomes" id="UP001521785">
    <property type="component" value="Unassembled WGS sequence"/>
</dbReference>
<keyword evidence="5" id="KW-0472">Membrane</keyword>
<dbReference type="InterPro" id="IPR001708">
    <property type="entry name" value="YidC/ALB3/OXA1/COX18"/>
</dbReference>
<evidence type="ECO:0000256" key="4">
    <source>
        <dbReference type="ARBA" id="ARBA00022989"/>
    </source>
</evidence>
<evidence type="ECO:0008006" key="8">
    <source>
        <dbReference type="Google" id="ProtNLM"/>
    </source>
</evidence>
<comment type="caution">
    <text evidence="6">The sequence shown here is derived from an EMBL/GenBank/DDBJ whole genome shotgun (WGS) entry which is preliminary data.</text>
</comment>
<dbReference type="PANTHER" id="PTHR12428:SF65">
    <property type="entry name" value="CYTOCHROME C OXIDASE ASSEMBLY PROTEIN COX18, MITOCHONDRIAL"/>
    <property type="match status" value="1"/>
</dbReference>
<protein>
    <recommendedName>
        <fullName evidence="8">YidC/Oxa1 family membrane protein insertase</fullName>
    </recommendedName>
</protein>